<feature type="compositionally biased region" description="Acidic residues" evidence="2">
    <location>
        <begin position="110"/>
        <end position="119"/>
    </location>
</feature>
<evidence type="ECO:0000256" key="2">
    <source>
        <dbReference type="SAM" id="MobiDB-lite"/>
    </source>
</evidence>
<comment type="caution">
    <text evidence="3">The sequence shown here is derived from an EMBL/GenBank/DDBJ whole genome shotgun (WGS) entry which is preliminary data.</text>
</comment>
<evidence type="ECO:0000313" key="3">
    <source>
        <dbReference type="EMBL" id="GFR03073.1"/>
    </source>
</evidence>
<feature type="coiled-coil region" evidence="1">
    <location>
        <begin position="56"/>
        <end position="90"/>
    </location>
</feature>
<dbReference type="EMBL" id="BMAO01025491">
    <property type="protein sequence ID" value="GFR03073.1"/>
    <property type="molecule type" value="Genomic_DNA"/>
</dbReference>
<feature type="region of interest" description="Disordered" evidence="2">
    <location>
        <begin position="1"/>
        <end position="53"/>
    </location>
</feature>
<dbReference type="Proteomes" id="UP000887116">
    <property type="component" value="Unassembled WGS sequence"/>
</dbReference>
<keyword evidence="4" id="KW-1185">Reference proteome</keyword>
<sequence>MGCAASKAVPPPPSATETETVPKPVAFEIPIEETETNNKTKNTSPNSTGKKPFCVRLEEQNQNNLTAEELKEKQQKAEERRQNILEEKCRIARQAQKMFNKNDESVQNGDGEEKENEAS</sequence>
<protein>
    <submittedName>
        <fullName evidence="3">Uncharacterized protein</fullName>
    </submittedName>
</protein>
<name>A0A8X6GFN6_TRICU</name>
<proteinExistence type="predicted"/>
<keyword evidence="1" id="KW-0175">Coiled coil</keyword>
<gene>
    <name evidence="3" type="ORF">TNCT_191501</name>
</gene>
<accession>A0A8X6GFN6</accession>
<reference evidence="3" key="1">
    <citation type="submission" date="2020-07" db="EMBL/GenBank/DDBJ databases">
        <title>Multicomponent nature underlies the extraordinary mechanical properties of spider dragline silk.</title>
        <authorList>
            <person name="Kono N."/>
            <person name="Nakamura H."/>
            <person name="Mori M."/>
            <person name="Yoshida Y."/>
            <person name="Ohtoshi R."/>
            <person name="Malay A.D."/>
            <person name="Moran D.A.P."/>
            <person name="Tomita M."/>
            <person name="Numata K."/>
            <person name="Arakawa K."/>
        </authorList>
    </citation>
    <scope>NUCLEOTIDE SEQUENCE</scope>
</reference>
<feature type="region of interest" description="Disordered" evidence="2">
    <location>
        <begin position="97"/>
        <end position="119"/>
    </location>
</feature>
<evidence type="ECO:0000313" key="4">
    <source>
        <dbReference type="Proteomes" id="UP000887116"/>
    </source>
</evidence>
<dbReference type="AlphaFoldDB" id="A0A8X6GFN6"/>
<feature type="compositionally biased region" description="Low complexity" evidence="2">
    <location>
        <begin position="37"/>
        <end position="48"/>
    </location>
</feature>
<organism evidence="3 4">
    <name type="scientific">Trichonephila clavata</name>
    <name type="common">Joro spider</name>
    <name type="synonym">Nephila clavata</name>
    <dbReference type="NCBI Taxonomy" id="2740835"/>
    <lineage>
        <taxon>Eukaryota</taxon>
        <taxon>Metazoa</taxon>
        <taxon>Ecdysozoa</taxon>
        <taxon>Arthropoda</taxon>
        <taxon>Chelicerata</taxon>
        <taxon>Arachnida</taxon>
        <taxon>Araneae</taxon>
        <taxon>Araneomorphae</taxon>
        <taxon>Entelegynae</taxon>
        <taxon>Araneoidea</taxon>
        <taxon>Nephilidae</taxon>
        <taxon>Trichonephila</taxon>
    </lineage>
</organism>
<evidence type="ECO:0000256" key="1">
    <source>
        <dbReference type="SAM" id="Coils"/>
    </source>
</evidence>